<proteinExistence type="inferred from homology"/>
<dbReference type="PROSITE" id="PS51329">
    <property type="entry name" value="C_CAP_COFACTOR_C"/>
    <property type="match status" value="1"/>
</dbReference>
<accession>A0ABM0MFY3</accession>
<dbReference type="SMART" id="SM00673">
    <property type="entry name" value="CARP"/>
    <property type="match status" value="1"/>
</dbReference>
<dbReference type="InterPro" id="IPR017901">
    <property type="entry name" value="C-CAP_CF_C-like"/>
</dbReference>
<dbReference type="InterPro" id="IPR013912">
    <property type="entry name" value="Adenylate_cyclase-assoc_CAP_C"/>
</dbReference>
<feature type="region of interest" description="Disordered" evidence="3">
    <location>
        <begin position="297"/>
        <end position="360"/>
    </location>
</feature>
<feature type="region of interest" description="Disordered" evidence="3">
    <location>
        <begin position="233"/>
        <end position="277"/>
    </location>
</feature>
<dbReference type="InterPro" id="IPR018106">
    <property type="entry name" value="CAP_CS_N"/>
</dbReference>
<evidence type="ECO:0000256" key="1">
    <source>
        <dbReference type="ARBA" id="ARBA00007659"/>
    </source>
</evidence>
<dbReference type="GeneID" id="100368188"/>
<evidence type="ECO:0000256" key="2">
    <source>
        <dbReference type="RuleBase" id="RU000647"/>
    </source>
</evidence>
<dbReference type="SUPFAM" id="SSF101278">
    <property type="entry name" value="N-terminal domain of adenylylcyclase associated protein, CAP"/>
    <property type="match status" value="1"/>
</dbReference>
<keyword evidence="5" id="KW-1185">Reference proteome</keyword>
<feature type="domain" description="C-CAP/cofactor C-like" evidence="4">
    <location>
        <begin position="358"/>
        <end position="452"/>
    </location>
</feature>
<dbReference type="InterPro" id="IPR036222">
    <property type="entry name" value="CAP_N_sf"/>
</dbReference>
<name>A0ABM0MFY3_SACKO</name>
<dbReference type="InterPro" id="IPR001837">
    <property type="entry name" value="Adenylate_cyclase-assoc_CAP"/>
</dbReference>
<feature type="compositionally biased region" description="Low complexity" evidence="3">
    <location>
        <begin position="265"/>
        <end position="275"/>
    </location>
</feature>
<dbReference type="InterPro" id="IPR053950">
    <property type="entry name" value="CAP_N"/>
</dbReference>
<evidence type="ECO:0000313" key="6">
    <source>
        <dbReference type="RefSeq" id="XP_006818924.1"/>
    </source>
</evidence>
<dbReference type="InterPro" id="IPR013992">
    <property type="entry name" value="Adenylate_cyclase-assoc_CAP_N"/>
</dbReference>
<dbReference type="PANTHER" id="PTHR10652">
    <property type="entry name" value="ADENYLYL CYCLASE-ASSOCIATED PROTEIN"/>
    <property type="match status" value="1"/>
</dbReference>
<feature type="compositionally biased region" description="Pro residues" evidence="3">
    <location>
        <begin position="254"/>
        <end position="264"/>
    </location>
</feature>
<dbReference type="InterPro" id="IPR036223">
    <property type="entry name" value="CAP_C_sf"/>
</dbReference>
<dbReference type="Pfam" id="PF21938">
    <property type="entry name" value="CAP_N"/>
    <property type="match status" value="1"/>
</dbReference>
<evidence type="ECO:0000313" key="5">
    <source>
        <dbReference type="Proteomes" id="UP000694865"/>
    </source>
</evidence>
<comment type="similarity">
    <text evidence="1 2">Belongs to the CAP family.</text>
</comment>
<dbReference type="PROSITE" id="PS01088">
    <property type="entry name" value="CAP_1"/>
    <property type="match status" value="1"/>
</dbReference>
<organism evidence="5 6">
    <name type="scientific">Saccoglossus kowalevskii</name>
    <name type="common">Acorn worm</name>
    <dbReference type="NCBI Taxonomy" id="10224"/>
    <lineage>
        <taxon>Eukaryota</taxon>
        <taxon>Metazoa</taxon>
        <taxon>Hemichordata</taxon>
        <taxon>Enteropneusta</taxon>
        <taxon>Harrimaniidae</taxon>
        <taxon>Saccoglossus</taxon>
    </lineage>
</organism>
<dbReference type="Pfam" id="PF01213">
    <property type="entry name" value="CAP_N-CM"/>
    <property type="match status" value="1"/>
</dbReference>
<dbReference type="SUPFAM" id="SSF69340">
    <property type="entry name" value="C-terminal domain of adenylylcyclase associated protein"/>
    <property type="match status" value="1"/>
</dbReference>
<protein>
    <recommendedName>
        <fullName evidence="2">Adenylyl cyclase-associated protein</fullName>
    </recommendedName>
</protein>
<dbReference type="Proteomes" id="UP000694865">
    <property type="component" value="Unplaced"/>
</dbReference>
<reference evidence="6" key="1">
    <citation type="submission" date="2025-08" db="UniProtKB">
        <authorList>
            <consortium name="RefSeq"/>
        </authorList>
    </citation>
    <scope>IDENTIFICATION</scope>
    <source>
        <tissue evidence="6">Testes</tissue>
    </source>
</reference>
<dbReference type="Gene3D" id="1.25.40.330">
    <property type="entry name" value="Adenylate cyclase-associated CAP, N-terminal domain"/>
    <property type="match status" value="1"/>
</dbReference>
<gene>
    <name evidence="6" type="primary">LOC100368188</name>
</gene>
<dbReference type="RefSeq" id="XP_006818924.1">
    <property type="nucleotide sequence ID" value="XM_006818861.1"/>
</dbReference>
<dbReference type="Pfam" id="PF08603">
    <property type="entry name" value="CAP_C"/>
    <property type="match status" value="1"/>
</dbReference>
<evidence type="ECO:0000256" key="3">
    <source>
        <dbReference type="SAM" id="MobiDB-lite"/>
    </source>
</evidence>
<dbReference type="InterPro" id="IPR016098">
    <property type="entry name" value="CAP/MinC_C"/>
</dbReference>
<sequence length="452" mass="48873">MSSGELSDLVRRLEDVTTRLESVSLKTTGDVAVVDSPGINESINNIAKRLQNVAGGESKGVSGKASVASVEAYDDLISGSLDVYLKLSADIGGEVKEHSVMVAAAFKTQRDFVVQVSKCKEPKQEIFLGMLQPMSNHIQAIQQYREKNRASKMFNHLSAVSEGIPALGWVATAPKPAPYVKEMSDAAQFYTNRVLKDYKETDKRHIEWAKSFLKIITDLHVYVKTHHITGLSWNAKGEDATGPVAASTTSVGAGPPPPPPPPPADFATSSGGAADAADDSKIRSALFSDLNKGSDITSGLKKVTPDMQTHKNPALKKQQKGYFKGPTPYKAPTHSSVQPPSREKVPPPVAKKPAAKKPPKLELSGSKWEVEFHEGNKNIVIETTAIKQVVYIYKCNDCTIQIKGKLNSITLDSCKKTGLAFDSLVSTLDLVNCQSIQAQVRPLVNCLNLVLI</sequence>
<dbReference type="PANTHER" id="PTHR10652:SF0">
    <property type="entry name" value="ADENYLYL CYCLASE-ASSOCIATED PROTEIN"/>
    <property type="match status" value="1"/>
</dbReference>
<dbReference type="Gene3D" id="2.160.20.70">
    <property type="match status" value="1"/>
</dbReference>
<evidence type="ECO:0000259" key="4">
    <source>
        <dbReference type="PROSITE" id="PS51329"/>
    </source>
</evidence>
<dbReference type="InterPro" id="IPR006599">
    <property type="entry name" value="CARP_motif"/>
</dbReference>